<accession>A0A9W7MMP3</accession>
<keyword evidence="5" id="KW-1185">Reference proteome</keyword>
<dbReference type="InterPro" id="IPR040389">
    <property type="entry name" value="SMR"/>
</dbReference>
<organism evidence="4 5">
    <name type="scientific">Hibiscus trionum</name>
    <name type="common">Flower of an hour</name>
    <dbReference type="NCBI Taxonomy" id="183268"/>
    <lineage>
        <taxon>Eukaryota</taxon>
        <taxon>Viridiplantae</taxon>
        <taxon>Streptophyta</taxon>
        <taxon>Embryophyta</taxon>
        <taxon>Tracheophyta</taxon>
        <taxon>Spermatophyta</taxon>
        <taxon>Magnoliopsida</taxon>
        <taxon>eudicotyledons</taxon>
        <taxon>Gunneridae</taxon>
        <taxon>Pentapetalae</taxon>
        <taxon>rosids</taxon>
        <taxon>malvids</taxon>
        <taxon>Malvales</taxon>
        <taxon>Malvaceae</taxon>
        <taxon>Malvoideae</taxon>
        <taxon>Hibiscus</taxon>
    </lineage>
</organism>
<dbReference type="GO" id="GO:0005634">
    <property type="term" value="C:nucleus"/>
    <property type="evidence" value="ECO:0007669"/>
    <property type="project" value="TreeGrafter"/>
</dbReference>
<evidence type="ECO:0000313" key="5">
    <source>
        <dbReference type="Proteomes" id="UP001165190"/>
    </source>
</evidence>
<comment type="caution">
    <text evidence="4">The sequence shown here is derived from an EMBL/GenBank/DDBJ whole genome shotgun (WGS) entry which is preliminary data.</text>
</comment>
<feature type="compositionally biased region" description="Polar residues" evidence="3">
    <location>
        <begin position="12"/>
        <end position="21"/>
    </location>
</feature>
<dbReference type="PANTHER" id="PTHR33142">
    <property type="entry name" value="CYCLIN-DEPENDENT PROTEIN KINASE INHIBITOR SMR13"/>
    <property type="match status" value="1"/>
</dbReference>
<dbReference type="GO" id="GO:0004860">
    <property type="term" value="F:protein kinase inhibitor activity"/>
    <property type="evidence" value="ECO:0007669"/>
    <property type="project" value="UniProtKB-KW"/>
</dbReference>
<dbReference type="PANTHER" id="PTHR33142:SF66">
    <property type="entry name" value="CYCLIN-DEPENDENT PROTEIN KINASE INHIBITOR SMR3"/>
    <property type="match status" value="1"/>
</dbReference>
<evidence type="ECO:0000313" key="4">
    <source>
        <dbReference type="EMBL" id="GMJ10733.1"/>
    </source>
</evidence>
<reference evidence="4" key="1">
    <citation type="submission" date="2023-05" db="EMBL/GenBank/DDBJ databases">
        <title>Genome and transcriptome analyses reveal genes involved in the formation of fine ridges on petal epidermal cells in Hibiscus trionum.</title>
        <authorList>
            <person name="Koshimizu S."/>
            <person name="Masuda S."/>
            <person name="Ishii T."/>
            <person name="Shirasu K."/>
            <person name="Hoshino A."/>
            <person name="Arita M."/>
        </authorList>
    </citation>
    <scope>NUCLEOTIDE SEQUENCE</scope>
    <source>
        <strain evidence="4">Hamamatsu line</strain>
    </source>
</reference>
<sequence>MHSKLKPFSFMGVSNSETLGQTAPDGSHQQQKEEFVLQGDGERSKLKWPCSGEFNVADDENDDGFKTPTCLDHKIPAILKCPPAPRKLKSLPIISAKRKASRRRILLDFTKEMESLFPPPLLADLGNKIKKVRQGSDFR</sequence>
<keyword evidence="1" id="KW-0649">Protein kinase inhibitor</keyword>
<evidence type="ECO:0000256" key="1">
    <source>
        <dbReference type="ARBA" id="ARBA00023013"/>
    </source>
</evidence>
<dbReference type="GO" id="GO:0032875">
    <property type="term" value="P:regulation of DNA endoreduplication"/>
    <property type="evidence" value="ECO:0007669"/>
    <property type="project" value="InterPro"/>
</dbReference>
<proteinExistence type="predicted"/>
<feature type="region of interest" description="Disordered" evidence="3">
    <location>
        <begin position="1"/>
        <end position="33"/>
    </location>
</feature>
<gene>
    <name evidence="4" type="ORF">HRI_004742500</name>
</gene>
<name>A0A9W7MMP3_HIBTR</name>
<protein>
    <recommendedName>
        <fullName evidence="6">Cyclin-dependent protein kinase inhibitor SMR3</fullName>
    </recommendedName>
</protein>
<evidence type="ECO:0000256" key="3">
    <source>
        <dbReference type="SAM" id="MobiDB-lite"/>
    </source>
</evidence>
<evidence type="ECO:0000256" key="2">
    <source>
        <dbReference type="ARBA" id="ARBA00023306"/>
    </source>
</evidence>
<dbReference type="AlphaFoldDB" id="A0A9W7MMP3"/>
<dbReference type="OrthoDB" id="1933617at2759"/>
<evidence type="ECO:0008006" key="6">
    <source>
        <dbReference type="Google" id="ProtNLM"/>
    </source>
</evidence>
<keyword evidence="2" id="KW-0131">Cell cycle</keyword>
<dbReference type="EMBL" id="BSYR01000057">
    <property type="protein sequence ID" value="GMJ10733.1"/>
    <property type="molecule type" value="Genomic_DNA"/>
</dbReference>
<dbReference type="Proteomes" id="UP001165190">
    <property type="component" value="Unassembled WGS sequence"/>
</dbReference>